<evidence type="ECO:0000313" key="3">
    <source>
        <dbReference type="Proteomes" id="UP001150238"/>
    </source>
</evidence>
<name>A0A9W9DE71_9AGAR</name>
<gene>
    <name evidence="2" type="ORF">C8J55DRAFT_264813</name>
</gene>
<organism evidence="2 3">
    <name type="scientific">Lentinula lateritia</name>
    <dbReference type="NCBI Taxonomy" id="40482"/>
    <lineage>
        <taxon>Eukaryota</taxon>
        <taxon>Fungi</taxon>
        <taxon>Dikarya</taxon>
        <taxon>Basidiomycota</taxon>
        <taxon>Agaricomycotina</taxon>
        <taxon>Agaricomycetes</taxon>
        <taxon>Agaricomycetidae</taxon>
        <taxon>Agaricales</taxon>
        <taxon>Marasmiineae</taxon>
        <taxon>Omphalotaceae</taxon>
        <taxon>Lentinula</taxon>
    </lineage>
</organism>
<comment type="caution">
    <text evidence="2">The sequence shown here is derived from an EMBL/GenBank/DDBJ whole genome shotgun (WGS) entry which is preliminary data.</text>
</comment>
<dbReference type="AlphaFoldDB" id="A0A9W9DE71"/>
<keyword evidence="1" id="KW-0812">Transmembrane</keyword>
<proteinExistence type="predicted"/>
<feature type="transmembrane region" description="Helical" evidence="1">
    <location>
        <begin position="20"/>
        <end position="44"/>
    </location>
</feature>
<keyword evidence="1" id="KW-1133">Transmembrane helix</keyword>
<evidence type="ECO:0000256" key="1">
    <source>
        <dbReference type="SAM" id="Phobius"/>
    </source>
</evidence>
<evidence type="ECO:0000313" key="2">
    <source>
        <dbReference type="EMBL" id="KAJ4465045.1"/>
    </source>
</evidence>
<protein>
    <submittedName>
        <fullName evidence="2">Uncharacterized protein</fullName>
    </submittedName>
</protein>
<keyword evidence="1" id="KW-0472">Membrane</keyword>
<accession>A0A9W9DE71</accession>
<reference evidence="2" key="2">
    <citation type="journal article" date="2023" name="Proc. Natl. Acad. Sci. U.S.A.">
        <title>A global phylogenomic analysis of the shiitake genus Lentinula.</title>
        <authorList>
            <person name="Sierra-Patev S."/>
            <person name="Min B."/>
            <person name="Naranjo-Ortiz M."/>
            <person name="Looney B."/>
            <person name="Konkel Z."/>
            <person name="Slot J.C."/>
            <person name="Sakamoto Y."/>
            <person name="Steenwyk J.L."/>
            <person name="Rokas A."/>
            <person name="Carro J."/>
            <person name="Camarero S."/>
            <person name="Ferreira P."/>
            <person name="Molpeceres G."/>
            <person name="Ruiz-Duenas F.J."/>
            <person name="Serrano A."/>
            <person name="Henrissat B."/>
            <person name="Drula E."/>
            <person name="Hughes K.W."/>
            <person name="Mata J.L."/>
            <person name="Ishikawa N.K."/>
            <person name="Vargas-Isla R."/>
            <person name="Ushijima S."/>
            <person name="Smith C.A."/>
            <person name="Donoghue J."/>
            <person name="Ahrendt S."/>
            <person name="Andreopoulos W."/>
            <person name="He G."/>
            <person name="LaButti K."/>
            <person name="Lipzen A."/>
            <person name="Ng V."/>
            <person name="Riley R."/>
            <person name="Sandor L."/>
            <person name="Barry K."/>
            <person name="Martinez A.T."/>
            <person name="Xiao Y."/>
            <person name="Gibbons J.G."/>
            <person name="Terashima K."/>
            <person name="Grigoriev I.V."/>
            <person name="Hibbett D."/>
        </authorList>
    </citation>
    <scope>NUCLEOTIDE SEQUENCE</scope>
    <source>
        <strain evidence="2">Sp2 HRB7682 ss15</strain>
    </source>
</reference>
<reference evidence="2" key="1">
    <citation type="submission" date="2022-08" db="EMBL/GenBank/DDBJ databases">
        <authorList>
            <consortium name="DOE Joint Genome Institute"/>
            <person name="Min B."/>
            <person name="Riley R."/>
            <person name="Sierra-Patev S."/>
            <person name="Naranjo-Ortiz M."/>
            <person name="Looney B."/>
            <person name="Konkel Z."/>
            <person name="Slot J.C."/>
            <person name="Sakamoto Y."/>
            <person name="Steenwyk J.L."/>
            <person name="Rokas A."/>
            <person name="Carro J."/>
            <person name="Camarero S."/>
            <person name="Ferreira P."/>
            <person name="Molpeceres G."/>
            <person name="Ruiz-Duenas F.J."/>
            <person name="Serrano A."/>
            <person name="Henrissat B."/>
            <person name="Drula E."/>
            <person name="Hughes K.W."/>
            <person name="Mata J.L."/>
            <person name="Ishikawa N.K."/>
            <person name="Vargas-Isla R."/>
            <person name="Ushijima S."/>
            <person name="Smith C.A."/>
            <person name="Ahrendt S."/>
            <person name="Andreopoulos W."/>
            <person name="He G."/>
            <person name="Labutti K."/>
            <person name="Lipzen A."/>
            <person name="Ng V."/>
            <person name="Sandor L."/>
            <person name="Barry K."/>
            <person name="Martinez A.T."/>
            <person name="Xiao Y."/>
            <person name="Gibbons J.G."/>
            <person name="Terashima K."/>
            <person name="Hibbett D.S."/>
            <person name="Grigoriev I.V."/>
        </authorList>
    </citation>
    <scope>NUCLEOTIDE SEQUENCE</scope>
    <source>
        <strain evidence="2">Sp2 HRB7682 ss15</strain>
    </source>
</reference>
<dbReference type="EMBL" id="JANVFS010000054">
    <property type="protein sequence ID" value="KAJ4465045.1"/>
    <property type="molecule type" value="Genomic_DNA"/>
</dbReference>
<dbReference type="Proteomes" id="UP001150238">
    <property type="component" value="Unassembled WGS sequence"/>
</dbReference>
<sequence length="117" mass="13252">MDCILIFILRNTRFGPPSSVLFAFACFSFLLRLSFCFIPGLGFVPTQFQPRSSSWYIAHTLYLLCSLFEKTLTLVKHIESLGSSLVYETAQAYIYTATCSALRIQSTIVIKHPLQTE</sequence>